<dbReference type="Gene3D" id="3.20.20.80">
    <property type="entry name" value="Glycosidases"/>
    <property type="match status" value="2"/>
</dbReference>
<feature type="domain" description="Glycoside hydrolase family 29 N-terminal" evidence="8">
    <location>
        <begin position="358"/>
        <end position="452"/>
    </location>
</feature>
<evidence type="ECO:0000313" key="9">
    <source>
        <dbReference type="EMBL" id="CAD7282642.1"/>
    </source>
</evidence>
<protein>
    <recommendedName>
        <fullName evidence="3">alpha-L-fucosidase</fullName>
        <ecNumber evidence="3">3.2.1.51</ecNumber>
    </recommendedName>
</protein>
<dbReference type="EMBL" id="CAJPEX010004091">
    <property type="protein sequence ID" value="CAG0922794.1"/>
    <property type="molecule type" value="Genomic_DNA"/>
</dbReference>
<dbReference type="PANTHER" id="PTHR10030:SF37">
    <property type="entry name" value="ALPHA-L-FUCOSIDASE-RELATED"/>
    <property type="match status" value="1"/>
</dbReference>
<feature type="non-terminal residue" evidence="9">
    <location>
        <position position="1"/>
    </location>
</feature>
<dbReference type="Proteomes" id="UP000678499">
    <property type="component" value="Unassembled WGS sequence"/>
</dbReference>
<dbReference type="GO" id="GO:0005764">
    <property type="term" value="C:lysosome"/>
    <property type="evidence" value="ECO:0007669"/>
    <property type="project" value="TreeGrafter"/>
</dbReference>
<proteinExistence type="inferred from homology"/>
<dbReference type="InterPro" id="IPR018526">
    <property type="entry name" value="Glyco_hydro_29_CS"/>
</dbReference>
<dbReference type="PROSITE" id="PS00385">
    <property type="entry name" value="ALPHA_L_FUCOSIDASE"/>
    <property type="match status" value="1"/>
</dbReference>
<feature type="chain" id="PRO_5036403318" description="alpha-L-fucosidase" evidence="7">
    <location>
        <begin position="27"/>
        <end position="457"/>
    </location>
</feature>
<dbReference type="OrthoDB" id="6372024at2759"/>
<accession>A0A7R9GJF8</accession>
<feature type="domain" description="Glycoside hydrolase family 29 N-terminal" evidence="8">
    <location>
        <begin position="128"/>
        <end position="334"/>
    </location>
</feature>
<dbReference type="PANTHER" id="PTHR10030">
    <property type="entry name" value="ALPHA-L-FUCOSIDASE"/>
    <property type="match status" value="1"/>
</dbReference>
<feature type="signal peptide" evidence="7">
    <location>
        <begin position="1"/>
        <end position="26"/>
    </location>
</feature>
<dbReference type="AlphaFoldDB" id="A0A7R9GJF8"/>
<keyword evidence="4 7" id="KW-0732">Signal</keyword>
<evidence type="ECO:0000256" key="3">
    <source>
        <dbReference type="ARBA" id="ARBA00012662"/>
    </source>
</evidence>
<keyword evidence="10" id="KW-1185">Reference proteome</keyword>
<dbReference type="GO" id="GO:0004560">
    <property type="term" value="F:alpha-L-fucosidase activity"/>
    <property type="evidence" value="ECO:0007669"/>
    <property type="project" value="UniProtKB-EC"/>
</dbReference>
<dbReference type="GO" id="GO:0006004">
    <property type="term" value="P:fucose metabolic process"/>
    <property type="evidence" value="ECO:0007669"/>
    <property type="project" value="InterPro"/>
</dbReference>
<keyword evidence="6" id="KW-0326">Glycosidase</keyword>
<evidence type="ECO:0000256" key="1">
    <source>
        <dbReference type="ARBA" id="ARBA00004071"/>
    </source>
</evidence>
<dbReference type="SUPFAM" id="SSF51445">
    <property type="entry name" value="(Trans)glycosidases"/>
    <property type="match status" value="2"/>
</dbReference>
<evidence type="ECO:0000256" key="7">
    <source>
        <dbReference type="SAM" id="SignalP"/>
    </source>
</evidence>
<reference evidence="9" key="1">
    <citation type="submission" date="2020-11" db="EMBL/GenBank/DDBJ databases">
        <authorList>
            <person name="Tran Van P."/>
        </authorList>
    </citation>
    <scope>NUCLEOTIDE SEQUENCE</scope>
</reference>
<name>A0A7R9GJF8_9CRUS</name>
<evidence type="ECO:0000256" key="5">
    <source>
        <dbReference type="ARBA" id="ARBA00022801"/>
    </source>
</evidence>
<keyword evidence="5" id="KW-0378">Hydrolase</keyword>
<dbReference type="InterPro" id="IPR017853">
    <property type="entry name" value="GH"/>
</dbReference>
<dbReference type="InterPro" id="IPR000933">
    <property type="entry name" value="Glyco_hydro_29"/>
</dbReference>
<dbReference type="EC" id="3.2.1.51" evidence="3"/>
<organism evidence="9">
    <name type="scientific">Notodromas monacha</name>
    <dbReference type="NCBI Taxonomy" id="399045"/>
    <lineage>
        <taxon>Eukaryota</taxon>
        <taxon>Metazoa</taxon>
        <taxon>Ecdysozoa</taxon>
        <taxon>Arthropoda</taxon>
        <taxon>Crustacea</taxon>
        <taxon>Oligostraca</taxon>
        <taxon>Ostracoda</taxon>
        <taxon>Podocopa</taxon>
        <taxon>Podocopida</taxon>
        <taxon>Cypridocopina</taxon>
        <taxon>Cypridoidea</taxon>
        <taxon>Cyprididae</taxon>
        <taxon>Notodromas</taxon>
    </lineage>
</organism>
<dbReference type="InterPro" id="IPR016286">
    <property type="entry name" value="FUC_metazoa-typ"/>
</dbReference>
<comment type="similarity">
    <text evidence="2">Belongs to the glycosyl hydrolase 29 family.</text>
</comment>
<comment type="function">
    <text evidence="1">Alpha-L-fucosidase is responsible for hydrolyzing the alpha-1,6-linked fucose joined to the reducing-end N-acetylglucosamine of the carbohydrate moieties of glycoproteins.</text>
</comment>
<evidence type="ECO:0000256" key="2">
    <source>
        <dbReference type="ARBA" id="ARBA00007951"/>
    </source>
</evidence>
<sequence length="457" mass="53185">MIQKRKIACLLYVVLFLHCFPMLLNAKEQQQPLQRARRKLAKGHGEALVVTRPDDDPALAPVEHRAAKNGRQVAINLDSESSSGIKNSVDDIQKFAHVLHGLEELLRNSDIKNDFDVDSASVRSTEGERIKYDPNWESIDSRPLPNWYDEAKFGIFIHWGVYSVPSVGTEWFWWNWKGASKPSYEAFISFLMFGLKWMRLKRGVKYIVLTSKHHEGFTNFPSPYSFNWNSVDVGPNRDLVGELSKAIKTHRGMKFGLYYSLYEWFNPLYQKDKANGWTTRDFVVNKMTPELKYLVETYQPEVIWSDGDWEPQYTYWDSPGFLAWLYNDSPELCSLTSGKIVGQSTNNRGVIEGTRTYGNIVETYQPEVIWSDGDWEPQYTYWDSPGFLAWLYNDSPVRDTVVVNDRWGSTMACSHGGYYTCTDRFNPGTLQPHKWENCWTIDKQSWGYRRNAHIWEY</sequence>
<evidence type="ECO:0000256" key="6">
    <source>
        <dbReference type="ARBA" id="ARBA00023295"/>
    </source>
</evidence>
<evidence type="ECO:0000256" key="4">
    <source>
        <dbReference type="ARBA" id="ARBA00022729"/>
    </source>
</evidence>
<gene>
    <name evidence="9" type="ORF">NMOB1V02_LOCUS10264</name>
</gene>
<evidence type="ECO:0000313" key="10">
    <source>
        <dbReference type="Proteomes" id="UP000678499"/>
    </source>
</evidence>
<dbReference type="EMBL" id="OA886128">
    <property type="protein sequence ID" value="CAD7282642.1"/>
    <property type="molecule type" value="Genomic_DNA"/>
</dbReference>
<dbReference type="SMART" id="SM00812">
    <property type="entry name" value="Alpha_L_fucos"/>
    <property type="match status" value="1"/>
</dbReference>
<dbReference type="InterPro" id="IPR057739">
    <property type="entry name" value="Glyco_hydro_29_N"/>
</dbReference>
<dbReference type="Pfam" id="PF01120">
    <property type="entry name" value="Alpha_L_fucos"/>
    <property type="match status" value="2"/>
</dbReference>
<evidence type="ECO:0000259" key="8">
    <source>
        <dbReference type="Pfam" id="PF01120"/>
    </source>
</evidence>
<dbReference type="PRINTS" id="PR00741">
    <property type="entry name" value="GLHYDRLASE29"/>
</dbReference>
<dbReference type="GO" id="GO:0016139">
    <property type="term" value="P:glycoside catabolic process"/>
    <property type="evidence" value="ECO:0007669"/>
    <property type="project" value="TreeGrafter"/>
</dbReference>